<dbReference type="Gene3D" id="3.40.50.1110">
    <property type="entry name" value="SGNH hydrolase"/>
    <property type="match status" value="1"/>
</dbReference>
<dbReference type="InterPro" id="IPR051532">
    <property type="entry name" value="Ester_Hydrolysis_Enzymes"/>
</dbReference>
<feature type="domain" description="SGNH hydrolase-type esterase" evidence="1">
    <location>
        <begin position="37"/>
        <end position="197"/>
    </location>
</feature>
<dbReference type="PANTHER" id="PTHR30383:SF32">
    <property type="entry name" value="SGNH-HYDROLASE"/>
    <property type="match status" value="1"/>
</dbReference>
<dbReference type="AlphaFoldDB" id="A0A7R9QQH4"/>
<proteinExistence type="predicted"/>
<reference evidence="2" key="1">
    <citation type="submission" date="2020-11" db="EMBL/GenBank/DDBJ databases">
        <authorList>
            <person name="Tran Van P."/>
        </authorList>
    </citation>
    <scope>NUCLEOTIDE SEQUENCE</scope>
</reference>
<accession>A0A7R9QQH4</accession>
<gene>
    <name evidence="2" type="ORF">ONB1V03_LOCUS9566</name>
</gene>
<evidence type="ECO:0000259" key="1">
    <source>
        <dbReference type="Pfam" id="PF13472"/>
    </source>
</evidence>
<name>A0A7R9QQH4_9ACAR</name>
<organism evidence="2">
    <name type="scientific">Oppiella nova</name>
    <dbReference type="NCBI Taxonomy" id="334625"/>
    <lineage>
        <taxon>Eukaryota</taxon>
        <taxon>Metazoa</taxon>
        <taxon>Ecdysozoa</taxon>
        <taxon>Arthropoda</taxon>
        <taxon>Chelicerata</taxon>
        <taxon>Arachnida</taxon>
        <taxon>Acari</taxon>
        <taxon>Acariformes</taxon>
        <taxon>Sarcoptiformes</taxon>
        <taxon>Oribatida</taxon>
        <taxon>Brachypylina</taxon>
        <taxon>Oppioidea</taxon>
        <taxon>Oppiidae</taxon>
        <taxon>Oppiella</taxon>
    </lineage>
</organism>
<dbReference type="Pfam" id="PF13472">
    <property type="entry name" value="Lipase_GDSL_2"/>
    <property type="match status" value="1"/>
</dbReference>
<dbReference type="SUPFAM" id="SSF52266">
    <property type="entry name" value="SGNH hydrolase"/>
    <property type="match status" value="1"/>
</dbReference>
<dbReference type="InterPro" id="IPR036514">
    <property type="entry name" value="SGNH_hydro_sf"/>
</dbReference>
<dbReference type="OrthoDB" id="505607at2759"/>
<dbReference type="PANTHER" id="PTHR30383">
    <property type="entry name" value="THIOESTERASE 1/PROTEASE 1/LYSOPHOSPHOLIPASE L1"/>
    <property type="match status" value="1"/>
</dbReference>
<evidence type="ECO:0000313" key="3">
    <source>
        <dbReference type="Proteomes" id="UP000728032"/>
    </source>
</evidence>
<dbReference type="EMBL" id="OC920874">
    <property type="protein sequence ID" value="CAD7652908.1"/>
    <property type="molecule type" value="Genomic_DNA"/>
</dbReference>
<evidence type="ECO:0000313" key="2">
    <source>
        <dbReference type="EMBL" id="CAD7652908.1"/>
    </source>
</evidence>
<protein>
    <recommendedName>
        <fullName evidence="1">SGNH hydrolase-type esterase domain-containing protein</fullName>
    </recommendedName>
</protein>
<keyword evidence="3" id="KW-1185">Reference proteome</keyword>
<dbReference type="InterPro" id="IPR013830">
    <property type="entry name" value="SGNH_hydro"/>
</dbReference>
<dbReference type="GO" id="GO:0004622">
    <property type="term" value="F:phosphatidylcholine lysophospholipase activity"/>
    <property type="evidence" value="ECO:0007669"/>
    <property type="project" value="TreeGrafter"/>
</dbReference>
<dbReference type="Proteomes" id="UP000728032">
    <property type="component" value="Unassembled WGS sequence"/>
</dbReference>
<dbReference type="EMBL" id="CAJPVJ010006049">
    <property type="protein sequence ID" value="CAG2170095.1"/>
    <property type="molecule type" value="Genomic_DNA"/>
</dbReference>
<sequence length="213" mass="24558">MQCPWEPKARSDQGWIDRHNWLIAQTVQHRTDAQIIFVGDSITQHWENVGRVTWDMYYAPRHAYNYGISGDRTENLIYRIRDKEFDGLHPKVAVLMIGTNDIGWNNTVEDTVRGVKQVLTELTAKLPDTKVILTSILPGPERRGSKGKQLAQLIQQFADNKTVFYQDLWTPYVFPNGTQKSELFADGLHLNTKGYEVWQQSMEPLLNKLCPTL</sequence>